<name>A0A645HFZ5_9ZZZZ</name>
<sequence>MRVTASIAAIKGSVSESENLMRSLSEIEEDILTETETIKKCESELAAYELAIGTIENISEEIHSGFSEDFNTCVSQVIKQITQGKYDEVKVNNKMEIMVVDSQSKRLTPVGSLSGGTIDQLYFAVRFAIMDMILPDKTIPVFLDDCFLQYDEQRLENILSFIKSISKRRQIIMFSCRNAEKAAMDKNNITYNYLELKAE</sequence>
<reference evidence="1" key="1">
    <citation type="submission" date="2019-08" db="EMBL/GenBank/DDBJ databases">
        <authorList>
            <person name="Kucharzyk K."/>
            <person name="Murdoch R.W."/>
            <person name="Higgins S."/>
            <person name="Loffler F."/>
        </authorList>
    </citation>
    <scope>NUCLEOTIDE SEQUENCE</scope>
</reference>
<evidence type="ECO:0000313" key="1">
    <source>
        <dbReference type="EMBL" id="MPN37931.1"/>
    </source>
</evidence>
<organism evidence="1">
    <name type="scientific">bioreactor metagenome</name>
    <dbReference type="NCBI Taxonomy" id="1076179"/>
    <lineage>
        <taxon>unclassified sequences</taxon>
        <taxon>metagenomes</taxon>
        <taxon>ecological metagenomes</taxon>
    </lineage>
</organism>
<dbReference type="AlphaFoldDB" id="A0A645HFZ5"/>
<evidence type="ECO:0008006" key="2">
    <source>
        <dbReference type="Google" id="ProtNLM"/>
    </source>
</evidence>
<comment type="caution">
    <text evidence="1">The sequence shown here is derived from an EMBL/GenBank/DDBJ whole genome shotgun (WGS) entry which is preliminary data.</text>
</comment>
<dbReference type="EMBL" id="VSSQ01092860">
    <property type="protein sequence ID" value="MPN37931.1"/>
    <property type="molecule type" value="Genomic_DNA"/>
</dbReference>
<dbReference type="Gene3D" id="3.40.50.300">
    <property type="entry name" value="P-loop containing nucleotide triphosphate hydrolases"/>
    <property type="match status" value="1"/>
</dbReference>
<protein>
    <recommendedName>
        <fullName evidence="2">DNA replication and repair protein RecF</fullName>
    </recommendedName>
</protein>
<dbReference type="InterPro" id="IPR027417">
    <property type="entry name" value="P-loop_NTPase"/>
</dbReference>
<dbReference type="SUPFAM" id="SSF52540">
    <property type="entry name" value="P-loop containing nucleoside triphosphate hydrolases"/>
    <property type="match status" value="1"/>
</dbReference>
<accession>A0A645HFZ5</accession>
<dbReference type="PANTHER" id="PTHR41259:SF1">
    <property type="entry name" value="DOUBLE-STRAND BREAK REPAIR RAD50 ATPASE, PUTATIVE-RELATED"/>
    <property type="match status" value="1"/>
</dbReference>
<gene>
    <name evidence="1" type="ORF">SDC9_185452</name>
</gene>
<dbReference type="PANTHER" id="PTHR41259">
    <property type="entry name" value="DOUBLE-STRAND BREAK REPAIR RAD50 ATPASE, PUTATIVE-RELATED"/>
    <property type="match status" value="1"/>
</dbReference>
<proteinExistence type="predicted"/>